<reference evidence="6 7" key="1">
    <citation type="submission" date="2020-08" db="EMBL/GenBank/DDBJ databases">
        <authorList>
            <person name="Criscuolo A."/>
        </authorList>
    </citation>
    <scope>NUCLEOTIDE SEQUENCE [LARGE SCALE GENOMIC DNA]</scope>
    <source>
        <strain evidence="6">CIP111764</strain>
    </source>
</reference>
<dbReference type="InterPro" id="IPR048770">
    <property type="entry name" value="SoFic-like_C"/>
</dbReference>
<feature type="binding site" evidence="4">
    <location>
        <begin position="233"/>
        <end position="234"/>
    </location>
    <ligand>
        <name>ATP</name>
        <dbReference type="ChEBI" id="CHEBI:30616"/>
    </ligand>
</feature>
<evidence type="ECO:0000259" key="5">
    <source>
        <dbReference type="PROSITE" id="PS51459"/>
    </source>
</evidence>
<evidence type="ECO:0000256" key="1">
    <source>
        <dbReference type="PIRNR" id="PIRNR038925"/>
    </source>
</evidence>
<dbReference type="SUPFAM" id="SSF140931">
    <property type="entry name" value="Fic-like"/>
    <property type="match status" value="1"/>
</dbReference>
<keyword evidence="7" id="KW-1185">Reference proteome</keyword>
<feature type="binding site" evidence="2">
    <location>
        <begin position="196"/>
        <end position="202"/>
    </location>
    <ligand>
        <name>ATP</name>
        <dbReference type="ChEBI" id="CHEBI:30616"/>
    </ligand>
</feature>
<gene>
    <name evidence="6" type="ORF">PSEWESI4_00980</name>
</gene>
<keyword evidence="1" id="KW-0548">Nucleotidyltransferase</keyword>
<dbReference type="InterPro" id="IPR025758">
    <property type="entry name" value="Fic/DOC_N"/>
</dbReference>
<protein>
    <recommendedName>
        <fullName evidence="1">Protein adenylyltransferase</fullName>
        <ecNumber evidence="1">2.7.7.108</ecNumber>
    </recommendedName>
    <alternativeName>
        <fullName evidence="1">AMPylator</fullName>
    </alternativeName>
</protein>
<organism evidence="6 7">
    <name type="scientific">Zestomonas carbonaria</name>
    <dbReference type="NCBI Taxonomy" id="2762745"/>
    <lineage>
        <taxon>Bacteria</taxon>
        <taxon>Pseudomonadati</taxon>
        <taxon>Pseudomonadota</taxon>
        <taxon>Gammaproteobacteria</taxon>
        <taxon>Pseudomonadales</taxon>
        <taxon>Pseudomonadaceae</taxon>
        <taxon>Zestomonas</taxon>
    </lineage>
</organism>
<proteinExistence type="predicted"/>
<comment type="function">
    <text evidence="1">Adenylyltransferase that mediates the addition of adenosine 5'-monophosphate (AMP) to specific residues of target proteins.</text>
</comment>
<dbReference type="EC" id="2.7.7.108" evidence="1"/>
<evidence type="ECO:0000256" key="3">
    <source>
        <dbReference type="PIRSR" id="PIRSR640198-1"/>
    </source>
</evidence>
<dbReference type="InterPro" id="IPR003812">
    <property type="entry name" value="Fido"/>
</dbReference>
<keyword evidence="1 2" id="KW-0067">ATP-binding</keyword>
<dbReference type="InterPro" id="IPR040198">
    <property type="entry name" value="Fido_containing"/>
</dbReference>
<dbReference type="InterPro" id="IPR026287">
    <property type="entry name" value="SoFic-like"/>
</dbReference>
<dbReference type="RefSeq" id="WP_187670074.1">
    <property type="nucleotide sequence ID" value="NZ_CAJFCI010000025.1"/>
</dbReference>
<dbReference type="Proteomes" id="UP000583387">
    <property type="component" value="Unassembled WGS sequence"/>
</dbReference>
<evidence type="ECO:0000256" key="4">
    <source>
        <dbReference type="PIRSR" id="PIRSR640198-2"/>
    </source>
</evidence>
<dbReference type="AlphaFoldDB" id="A0A7U7EKL1"/>
<feature type="active site" evidence="3">
    <location>
        <position position="191"/>
    </location>
</feature>
<dbReference type="GO" id="GO:0005524">
    <property type="term" value="F:ATP binding"/>
    <property type="evidence" value="ECO:0007669"/>
    <property type="project" value="UniProtKB-UniRule"/>
</dbReference>
<dbReference type="Pfam" id="PF02661">
    <property type="entry name" value="Fic"/>
    <property type="match status" value="1"/>
</dbReference>
<feature type="binding site" evidence="4">
    <location>
        <begin position="195"/>
        <end position="202"/>
    </location>
    <ligand>
        <name>ATP</name>
        <dbReference type="ChEBI" id="CHEBI:30616"/>
    </ligand>
</feature>
<comment type="catalytic activity">
    <reaction evidence="1">
        <text>L-threonyl-[protein] + ATP = 3-O-(5'-adenylyl)-L-threonyl-[protein] + diphosphate</text>
        <dbReference type="Rhea" id="RHEA:54292"/>
        <dbReference type="Rhea" id="RHEA-COMP:11060"/>
        <dbReference type="Rhea" id="RHEA-COMP:13847"/>
        <dbReference type="ChEBI" id="CHEBI:30013"/>
        <dbReference type="ChEBI" id="CHEBI:30616"/>
        <dbReference type="ChEBI" id="CHEBI:33019"/>
        <dbReference type="ChEBI" id="CHEBI:138113"/>
        <dbReference type="EC" id="2.7.7.108"/>
    </reaction>
</comment>
<feature type="binding site" evidence="2">
    <location>
        <position position="233"/>
    </location>
    <ligand>
        <name>ATP</name>
        <dbReference type="ChEBI" id="CHEBI:30616"/>
    </ligand>
</feature>
<dbReference type="Pfam" id="PF21248">
    <property type="entry name" value="SoFic-like_C"/>
    <property type="match status" value="1"/>
</dbReference>
<comment type="subunit">
    <text evidence="1">Homodimer.</text>
</comment>
<dbReference type="InterPro" id="IPR036597">
    <property type="entry name" value="Fido-like_dom_sf"/>
</dbReference>
<comment type="caution">
    <text evidence="6">The sequence shown here is derived from an EMBL/GenBank/DDBJ whole genome shotgun (WGS) entry which is preliminary data.</text>
</comment>
<keyword evidence="1 2" id="KW-0547">Nucleotide-binding</keyword>
<dbReference type="Pfam" id="PF13784">
    <property type="entry name" value="Fic_N"/>
    <property type="match status" value="1"/>
</dbReference>
<dbReference type="PIRSF" id="PIRSF038925">
    <property type="entry name" value="AMP-prot_trans"/>
    <property type="match status" value="1"/>
</dbReference>
<dbReference type="PANTHER" id="PTHR13504">
    <property type="entry name" value="FIDO DOMAIN-CONTAINING PROTEIN DDB_G0283145"/>
    <property type="match status" value="1"/>
</dbReference>
<accession>A0A7U7EKL1</accession>
<dbReference type="EMBL" id="CAJFCI010000025">
    <property type="protein sequence ID" value="CAD5106713.1"/>
    <property type="molecule type" value="Genomic_DNA"/>
</dbReference>
<evidence type="ECO:0000313" key="7">
    <source>
        <dbReference type="Proteomes" id="UP000583387"/>
    </source>
</evidence>
<evidence type="ECO:0000256" key="2">
    <source>
        <dbReference type="PIRSR" id="PIRSR038925-1"/>
    </source>
</evidence>
<sequence length="360" mass="41341">MDYSPPQLPLSEDVETRAVLKKLARAHQALAELKGVVDSVPNQHILINTLALQEAKDSSAIENIITTHDDLYRSDSVARHFVSVAAKEVHNYAGALKDGFDQVKRTGLLTNADILRIQATIEENDAGFRRLPGTQLKNQQTGEVVYIPPQHPDQIIALMDNLERFINDDTLCDWDPLVRMAVIHHQFESIHPFYDGNGRTGRIVNVLYLVQKNLLGSPVLYLSRYINQHKADYYVQLQAVREQGKWEPWLLFMLEAVEQTALQTIRLVYGIKELMQDYKDWLRTERPKLYSQELLNNLFWHPYTKVEFVQNELGVSRPTATKYLDELVALKLLSKHRVGKENFFLNDALFDLLSNAASYE</sequence>
<keyword evidence="1" id="KW-0808">Transferase</keyword>
<feature type="binding site" evidence="2">
    <location>
        <position position="191"/>
    </location>
    <ligand>
        <name>ATP</name>
        <dbReference type="ChEBI" id="CHEBI:30616"/>
    </ligand>
</feature>
<dbReference type="PANTHER" id="PTHR13504:SF35">
    <property type="entry name" value="PROTEIN ADENYLYLTRANSFERASE SOFIC"/>
    <property type="match status" value="1"/>
</dbReference>
<dbReference type="GO" id="GO:0042803">
    <property type="term" value="F:protein homodimerization activity"/>
    <property type="evidence" value="ECO:0007669"/>
    <property type="project" value="UniProtKB-UniRule"/>
</dbReference>
<feature type="binding site" evidence="2">
    <location>
        <position position="62"/>
    </location>
    <ligand>
        <name>ATP</name>
        <dbReference type="ChEBI" id="CHEBI:30616"/>
    </ligand>
</feature>
<name>A0A7U7EKL1_9GAMM</name>
<dbReference type="GO" id="GO:0070733">
    <property type="term" value="F:AMPylase activity"/>
    <property type="evidence" value="ECO:0007669"/>
    <property type="project" value="UniProtKB-UniRule"/>
</dbReference>
<feature type="domain" description="Fido" evidence="5">
    <location>
        <begin position="109"/>
        <end position="255"/>
    </location>
</feature>
<dbReference type="Gene3D" id="1.10.3290.10">
    <property type="entry name" value="Fido-like domain"/>
    <property type="match status" value="1"/>
</dbReference>
<evidence type="ECO:0000313" key="6">
    <source>
        <dbReference type="EMBL" id="CAD5106713.1"/>
    </source>
</evidence>
<comment type="catalytic activity">
    <reaction evidence="1">
        <text>L-tyrosyl-[protein] + ATP = O-(5'-adenylyl)-L-tyrosyl-[protein] + diphosphate</text>
        <dbReference type="Rhea" id="RHEA:54288"/>
        <dbReference type="Rhea" id="RHEA-COMP:10136"/>
        <dbReference type="Rhea" id="RHEA-COMP:13846"/>
        <dbReference type="ChEBI" id="CHEBI:30616"/>
        <dbReference type="ChEBI" id="CHEBI:33019"/>
        <dbReference type="ChEBI" id="CHEBI:46858"/>
        <dbReference type="ChEBI" id="CHEBI:83624"/>
        <dbReference type="EC" id="2.7.7.108"/>
    </reaction>
</comment>
<dbReference type="PROSITE" id="PS51459">
    <property type="entry name" value="FIDO"/>
    <property type="match status" value="1"/>
</dbReference>
<dbReference type="GO" id="GO:0000287">
    <property type="term" value="F:magnesium ion binding"/>
    <property type="evidence" value="ECO:0007669"/>
    <property type="project" value="UniProtKB-UniRule"/>
</dbReference>